<dbReference type="PROSITE" id="PS00943">
    <property type="entry name" value="UBIA"/>
    <property type="match status" value="1"/>
</dbReference>
<evidence type="ECO:0000256" key="7">
    <source>
        <dbReference type="ARBA" id="ARBA00022946"/>
    </source>
</evidence>
<evidence type="ECO:0000256" key="1">
    <source>
        <dbReference type="ARBA" id="ARBA00004225"/>
    </source>
</evidence>
<keyword evidence="9" id="KW-0496">Mitochondrion</keyword>
<evidence type="ECO:0000256" key="13">
    <source>
        <dbReference type="ARBA" id="ARBA00047690"/>
    </source>
</evidence>
<keyword evidence="16" id="KW-1185">Reference proteome</keyword>
<dbReference type="EMBL" id="JBFDAA010000001">
    <property type="protein sequence ID" value="KAL1140490.1"/>
    <property type="molecule type" value="Genomic_DNA"/>
</dbReference>
<keyword evidence="7" id="KW-0809">Transit peptide</keyword>
<feature type="transmembrane region" description="Helical" evidence="14">
    <location>
        <begin position="184"/>
        <end position="201"/>
    </location>
</feature>
<comment type="subcellular location">
    <subcellularLocation>
        <location evidence="1">Mitochondrion membrane</location>
        <topology evidence="1">Multi-pass membrane protein</topology>
    </subcellularLocation>
</comment>
<keyword evidence="5" id="KW-0808">Transferase</keyword>
<reference evidence="15 16" key="1">
    <citation type="submission" date="2024-07" db="EMBL/GenBank/DDBJ databases">
        <title>Chromosome-level genome assembly of the water stick insect Ranatra chinensis (Heteroptera: Nepidae).</title>
        <authorList>
            <person name="Liu X."/>
        </authorList>
    </citation>
    <scope>NUCLEOTIDE SEQUENCE [LARGE SCALE GENOMIC DNA]</scope>
    <source>
        <strain evidence="15">Cailab_2021Rc</strain>
        <tissue evidence="15">Muscle</tissue>
    </source>
</reference>
<feature type="transmembrane region" description="Helical" evidence="14">
    <location>
        <begin position="56"/>
        <end position="78"/>
    </location>
</feature>
<dbReference type="InterPro" id="IPR000537">
    <property type="entry name" value="UbiA_prenyltransferase"/>
</dbReference>
<comment type="caution">
    <text evidence="15">The sequence shown here is derived from an EMBL/GenBank/DDBJ whole genome shotgun (WGS) entry which is preliminary data.</text>
</comment>
<evidence type="ECO:0000256" key="8">
    <source>
        <dbReference type="ARBA" id="ARBA00022989"/>
    </source>
</evidence>
<dbReference type="AlphaFoldDB" id="A0ABD0YX04"/>
<comment type="similarity">
    <text evidence="2">Belongs to the UbiA prenyltransferase family.</text>
</comment>
<evidence type="ECO:0000313" key="15">
    <source>
        <dbReference type="EMBL" id="KAL1140490.1"/>
    </source>
</evidence>
<evidence type="ECO:0000256" key="5">
    <source>
        <dbReference type="ARBA" id="ARBA00022679"/>
    </source>
</evidence>
<dbReference type="PANTHER" id="PTHR43448:SF2">
    <property type="entry name" value="PROTOHEME IX FARNESYLTRANSFERASE, MITOCHONDRIAL"/>
    <property type="match status" value="1"/>
</dbReference>
<dbReference type="GO" id="GO:0006784">
    <property type="term" value="P:heme A biosynthetic process"/>
    <property type="evidence" value="ECO:0007669"/>
    <property type="project" value="UniProtKB-ARBA"/>
</dbReference>
<evidence type="ECO:0000256" key="4">
    <source>
        <dbReference type="ARBA" id="ARBA00016335"/>
    </source>
</evidence>
<keyword evidence="8 14" id="KW-1133">Transmembrane helix</keyword>
<dbReference type="GO" id="GO:0008495">
    <property type="term" value="F:protoheme IX farnesyltransferase activity"/>
    <property type="evidence" value="ECO:0007669"/>
    <property type="project" value="UniProtKB-EC"/>
</dbReference>
<dbReference type="GO" id="GO:0031966">
    <property type="term" value="C:mitochondrial membrane"/>
    <property type="evidence" value="ECO:0007669"/>
    <property type="project" value="UniProtKB-SubCell"/>
</dbReference>
<dbReference type="Gene3D" id="1.10.357.140">
    <property type="entry name" value="UbiA prenyltransferase"/>
    <property type="match status" value="1"/>
</dbReference>
<evidence type="ECO:0000256" key="10">
    <source>
        <dbReference type="ARBA" id="ARBA00023133"/>
    </source>
</evidence>
<evidence type="ECO:0000256" key="11">
    <source>
        <dbReference type="ARBA" id="ARBA00023136"/>
    </source>
</evidence>
<name>A0ABD0YX04_9HEMI</name>
<feature type="transmembrane region" description="Helical" evidence="14">
    <location>
        <begin position="85"/>
        <end position="104"/>
    </location>
</feature>
<dbReference type="EC" id="2.5.1.141" evidence="3"/>
<evidence type="ECO:0000313" key="16">
    <source>
        <dbReference type="Proteomes" id="UP001558652"/>
    </source>
</evidence>
<protein>
    <recommendedName>
        <fullName evidence="4">Protoheme IX farnesyltransferase, mitochondrial</fullName>
        <ecNumber evidence="3">2.5.1.141</ecNumber>
    </recommendedName>
    <alternativeName>
        <fullName evidence="12">Heme O synthase</fullName>
    </alternativeName>
</protein>
<sequence>MSGYAMAPGAFDLTTFVLCSVGTGLMSCSANAINQFHEVPFDAQMARTRNRLLVRYVITPLHALGFASVCALTGGLTLYYGVNGLTATLGLANLLLYTSVYTPLKRISILNTWVGSIVGALPPMMGWAGCTGGLEAGVWVMAGILYAWQFPHFNALSWNLRPEYSRAGYRMMAVTDPGLCRRTTLRYTVAILLLSCSAPLADLTNVWFAVWSLPLNAYFTYLAWSFYKETDSASSRKLFRFSLIHLPALMLLMLINKKYWKYQGTSR</sequence>
<dbReference type="InterPro" id="IPR006369">
    <property type="entry name" value="Protohaem_IX_farnesylTrfase"/>
</dbReference>
<proteinExistence type="inferred from homology"/>
<organism evidence="15 16">
    <name type="scientific">Ranatra chinensis</name>
    <dbReference type="NCBI Taxonomy" id="642074"/>
    <lineage>
        <taxon>Eukaryota</taxon>
        <taxon>Metazoa</taxon>
        <taxon>Ecdysozoa</taxon>
        <taxon>Arthropoda</taxon>
        <taxon>Hexapoda</taxon>
        <taxon>Insecta</taxon>
        <taxon>Pterygota</taxon>
        <taxon>Neoptera</taxon>
        <taxon>Paraneoptera</taxon>
        <taxon>Hemiptera</taxon>
        <taxon>Heteroptera</taxon>
        <taxon>Panheteroptera</taxon>
        <taxon>Nepomorpha</taxon>
        <taxon>Nepidae</taxon>
        <taxon>Ranatrinae</taxon>
        <taxon>Ranatra</taxon>
    </lineage>
</organism>
<dbReference type="Proteomes" id="UP001558652">
    <property type="component" value="Unassembled WGS sequence"/>
</dbReference>
<dbReference type="InterPro" id="IPR044878">
    <property type="entry name" value="UbiA_sf"/>
</dbReference>
<dbReference type="InterPro" id="IPR030470">
    <property type="entry name" value="UbiA_prenylTrfase_CS"/>
</dbReference>
<evidence type="ECO:0000256" key="3">
    <source>
        <dbReference type="ARBA" id="ARBA00012292"/>
    </source>
</evidence>
<keyword evidence="10" id="KW-0350">Heme biosynthesis</keyword>
<keyword evidence="6 14" id="KW-0812">Transmembrane</keyword>
<dbReference type="FunFam" id="1.10.357.140:FF:000004">
    <property type="entry name" value="Protoheme IX farnesyltransferase, mitochondrial"/>
    <property type="match status" value="1"/>
</dbReference>
<dbReference type="PANTHER" id="PTHR43448">
    <property type="entry name" value="PROTOHEME IX FARNESYLTRANSFERASE, MITOCHONDRIAL"/>
    <property type="match status" value="1"/>
</dbReference>
<feature type="transmembrane region" description="Helical" evidence="14">
    <location>
        <begin position="238"/>
        <end position="255"/>
    </location>
</feature>
<evidence type="ECO:0000256" key="12">
    <source>
        <dbReference type="ARBA" id="ARBA00030253"/>
    </source>
</evidence>
<evidence type="ECO:0000256" key="6">
    <source>
        <dbReference type="ARBA" id="ARBA00022692"/>
    </source>
</evidence>
<comment type="catalytic activity">
    <reaction evidence="13">
        <text>heme b + (2E,6E)-farnesyl diphosphate + H2O = Fe(II)-heme o + diphosphate</text>
        <dbReference type="Rhea" id="RHEA:28070"/>
        <dbReference type="ChEBI" id="CHEBI:15377"/>
        <dbReference type="ChEBI" id="CHEBI:33019"/>
        <dbReference type="ChEBI" id="CHEBI:60344"/>
        <dbReference type="ChEBI" id="CHEBI:60530"/>
        <dbReference type="ChEBI" id="CHEBI:175763"/>
        <dbReference type="EC" id="2.5.1.141"/>
    </reaction>
</comment>
<dbReference type="NCBIfam" id="TIGR01473">
    <property type="entry name" value="cyoE_ctaB"/>
    <property type="match status" value="1"/>
</dbReference>
<dbReference type="CDD" id="cd13957">
    <property type="entry name" value="PT_UbiA_Cox10"/>
    <property type="match status" value="1"/>
</dbReference>
<gene>
    <name evidence="15" type="ORF">AAG570_000422</name>
</gene>
<keyword evidence="11 14" id="KW-0472">Membrane</keyword>
<evidence type="ECO:0000256" key="14">
    <source>
        <dbReference type="SAM" id="Phobius"/>
    </source>
</evidence>
<evidence type="ECO:0000256" key="2">
    <source>
        <dbReference type="ARBA" id="ARBA00005985"/>
    </source>
</evidence>
<accession>A0ABD0YX04</accession>
<evidence type="ECO:0000256" key="9">
    <source>
        <dbReference type="ARBA" id="ARBA00023128"/>
    </source>
</evidence>
<dbReference type="Pfam" id="PF01040">
    <property type="entry name" value="UbiA"/>
    <property type="match status" value="1"/>
</dbReference>